<dbReference type="PANTHER" id="PTHR37023">
    <property type="entry name" value="TRANSPOSASE"/>
    <property type="match status" value="1"/>
</dbReference>
<evidence type="ECO:0000313" key="3">
    <source>
        <dbReference type="EMBL" id="MBB1489663.1"/>
    </source>
</evidence>
<dbReference type="Proteomes" id="UP000565262">
    <property type="component" value="Unassembled WGS sequence"/>
</dbReference>
<dbReference type="InterPro" id="IPR007069">
    <property type="entry name" value="Transposase_32"/>
</dbReference>
<gene>
    <name evidence="3" type="ORF">H4O21_23925</name>
</gene>
<accession>A0A839IW68</accession>
<dbReference type="PANTHER" id="PTHR37023:SF1">
    <property type="entry name" value="ISSOD25 TRANSPOSASE TNPA_ISSOD25"/>
    <property type="match status" value="1"/>
</dbReference>
<evidence type="ECO:0000259" key="1">
    <source>
        <dbReference type="Pfam" id="PF04986"/>
    </source>
</evidence>
<feature type="domain" description="Transposase zinc-binding" evidence="2">
    <location>
        <begin position="19"/>
        <end position="96"/>
    </location>
</feature>
<dbReference type="GO" id="GO:0003677">
    <property type="term" value="F:DNA binding"/>
    <property type="evidence" value="ECO:0007669"/>
    <property type="project" value="InterPro"/>
</dbReference>
<keyword evidence="4" id="KW-1185">Reference proteome</keyword>
<protein>
    <submittedName>
        <fullName evidence="3">Transposase</fullName>
    </submittedName>
</protein>
<feature type="domain" description="Transposase IS801/IS1294" evidence="1">
    <location>
        <begin position="136"/>
        <end position="311"/>
    </location>
</feature>
<proteinExistence type="predicted"/>
<comment type="caution">
    <text evidence="3">The sequence shown here is derived from an EMBL/GenBank/DDBJ whole genome shotgun (WGS) entry which is preliminary data.</text>
</comment>
<dbReference type="GO" id="GO:0006313">
    <property type="term" value="P:DNA transposition"/>
    <property type="evidence" value="ECO:0007669"/>
    <property type="project" value="InterPro"/>
</dbReference>
<dbReference type="InterPro" id="IPR026889">
    <property type="entry name" value="Zn_Tnp"/>
</dbReference>
<sequence length="369" mass="43218">MSKLNLAEVIRYCYQKGQIRASPRQWQVLHHLMDCRTAKMGSALYQCTACHSRWLWHHSCRDRHCPQCQTHASQHWYEKQKQQLLPVPYFHLVFTLPHELNEWTARYDGLIYRLLFRASWAALKGLSERKLKGLPGMTAVLHTWGQRLNRHVHLHCLIPAGVLKYGRKWKKQNKNYLLPVKALSHRFRGIMVSLLRDAEQQGLMMELNKTEITRKLNQLMKKTWVVYSKSAIHYRDTLVQYLARYSHRIGLSNHRLKYQGGEQITLSCYDYKHHRPAVLQLTCRELVRRYLLHVLPKGFMRIRHYGYLANAIRAKSLAVIRKVVVQAEPEKENITEDKKPHCPECGSQGIRCTGEVKKADVCPPKVSSA</sequence>
<dbReference type="Pfam" id="PF04986">
    <property type="entry name" value="Y2_Tnp"/>
    <property type="match status" value="1"/>
</dbReference>
<organism evidence="3 4">
    <name type="scientific">Oceanospirillum sediminis</name>
    <dbReference type="NCBI Taxonomy" id="2760088"/>
    <lineage>
        <taxon>Bacteria</taxon>
        <taxon>Pseudomonadati</taxon>
        <taxon>Pseudomonadota</taxon>
        <taxon>Gammaproteobacteria</taxon>
        <taxon>Oceanospirillales</taxon>
        <taxon>Oceanospirillaceae</taxon>
        <taxon>Oceanospirillum</taxon>
    </lineage>
</organism>
<reference evidence="3 4" key="1">
    <citation type="submission" date="2020-08" db="EMBL/GenBank/DDBJ databases">
        <title>Oceanospirillum sp. nov. isolated from marine sediment.</title>
        <authorList>
            <person name="Ji X."/>
        </authorList>
    </citation>
    <scope>NUCLEOTIDE SEQUENCE [LARGE SCALE GENOMIC DNA]</scope>
    <source>
        <strain evidence="3 4">D5</strain>
    </source>
</reference>
<dbReference type="GO" id="GO:0004803">
    <property type="term" value="F:transposase activity"/>
    <property type="evidence" value="ECO:0007669"/>
    <property type="project" value="InterPro"/>
</dbReference>
<evidence type="ECO:0000259" key="2">
    <source>
        <dbReference type="Pfam" id="PF14319"/>
    </source>
</evidence>
<dbReference type="RefSeq" id="WP_182812341.1">
    <property type="nucleotide sequence ID" value="NZ_JACJFM010000075.1"/>
</dbReference>
<dbReference type="AlphaFoldDB" id="A0A839IW68"/>
<name>A0A839IW68_9GAMM</name>
<evidence type="ECO:0000313" key="4">
    <source>
        <dbReference type="Proteomes" id="UP000565262"/>
    </source>
</evidence>
<dbReference type="Pfam" id="PF14319">
    <property type="entry name" value="Zn_Tnp_IS91"/>
    <property type="match status" value="1"/>
</dbReference>
<dbReference type="EMBL" id="JACJFM010000075">
    <property type="protein sequence ID" value="MBB1489663.1"/>
    <property type="molecule type" value="Genomic_DNA"/>
</dbReference>